<feature type="domain" description="Globin" evidence="7">
    <location>
        <begin position="1"/>
        <end position="119"/>
    </location>
</feature>
<dbReference type="SUPFAM" id="SSF46458">
    <property type="entry name" value="Globin-like"/>
    <property type="match status" value="1"/>
</dbReference>
<evidence type="ECO:0000259" key="7">
    <source>
        <dbReference type="PROSITE" id="PS01033"/>
    </source>
</evidence>
<sequence>MFKNNSGVQQLFRELRDLKTTDELRMSEVLEKHASKVMSILDDSINNIDSVDITLELLHRTGASHKGYQGFTAELFWEIEQPFLDSVKLTLGDRYTDNMDSIYKITIKFILENLIKGMKNS</sequence>
<evidence type="ECO:0000313" key="9">
    <source>
        <dbReference type="Proteomes" id="UP000030746"/>
    </source>
</evidence>
<dbReference type="OMA" id="EHANTVM"/>
<dbReference type="GO" id="GO:0046872">
    <property type="term" value="F:metal ion binding"/>
    <property type="evidence" value="ECO:0007669"/>
    <property type="project" value="UniProtKB-KW"/>
</dbReference>
<proteinExistence type="inferred from homology"/>
<reference evidence="8 9" key="1">
    <citation type="journal article" date="2013" name="Nature">
        <title>Insights into bilaterian evolution from three spiralian genomes.</title>
        <authorList>
            <person name="Simakov O."/>
            <person name="Marletaz F."/>
            <person name="Cho S.J."/>
            <person name="Edsinger-Gonzales E."/>
            <person name="Havlak P."/>
            <person name="Hellsten U."/>
            <person name="Kuo D.H."/>
            <person name="Larsson T."/>
            <person name="Lv J."/>
            <person name="Arendt D."/>
            <person name="Savage R."/>
            <person name="Osoegawa K."/>
            <person name="de Jong P."/>
            <person name="Grimwood J."/>
            <person name="Chapman J.A."/>
            <person name="Shapiro H."/>
            <person name="Aerts A."/>
            <person name="Otillar R.P."/>
            <person name="Terry A.Y."/>
            <person name="Boore J.L."/>
            <person name="Grigoriev I.V."/>
            <person name="Lindberg D.R."/>
            <person name="Seaver E.C."/>
            <person name="Weisblat D.A."/>
            <person name="Putnam N.H."/>
            <person name="Rokhsar D.S."/>
        </authorList>
    </citation>
    <scope>NUCLEOTIDE SEQUENCE [LARGE SCALE GENOMIC DNA]</scope>
</reference>
<evidence type="ECO:0000256" key="4">
    <source>
        <dbReference type="ARBA" id="ARBA00023004"/>
    </source>
</evidence>
<dbReference type="GO" id="GO:0020037">
    <property type="term" value="F:heme binding"/>
    <property type="evidence" value="ECO:0007669"/>
    <property type="project" value="InterPro"/>
</dbReference>
<evidence type="ECO:0000256" key="5">
    <source>
        <dbReference type="ARBA" id="ARBA00030087"/>
    </source>
</evidence>
<dbReference type="CTD" id="20232818"/>
<dbReference type="Pfam" id="PF00042">
    <property type="entry name" value="Globin"/>
    <property type="match status" value="1"/>
</dbReference>
<keyword evidence="9" id="KW-1185">Reference proteome</keyword>
<accession>V3ZRB0</accession>
<dbReference type="KEGG" id="lgi:LOTGIDRAFT_128314"/>
<dbReference type="PANTHER" id="PTHR46458:SF5">
    <property type="entry name" value="GLOBIN FAMILY PROFILE DOMAIN-CONTAINING PROTEIN"/>
    <property type="match status" value="1"/>
</dbReference>
<dbReference type="AlphaFoldDB" id="V3ZRB0"/>
<organism evidence="8 9">
    <name type="scientific">Lottia gigantea</name>
    <name type="common">Giant owl limpet</name>
    <dbReference type="NCBI Taxonomy" id="225164"/>
    <lineage>
        <taxon>Eukaryota</taxon>
        <taxon>Metazoa</taxon>
        <taxon>Spiralia</taxon>
        <taxon>Lophotrochozoa</taxon>
        <taxon>Mollusca</taxon>
        <taxon>Gastropoda</taxon>
        <taxon>Patellogastropoda</taxon>
        <taxon>Lottioidea</taxon>
        <taxon>Lottiidae</taxon>
        <taxon>Lottia</taxon>
    </lineage>
</organism>
<gene>
    <name evidence="8" type="ORF">LOTGIDRAFT_128314</name>
</gene>
<comment type="similarity">
    <text evidence="6">Belongs to the globin family.</text>
</comment>
<dbReference type="InterPro" id="IPR000971">
    <property type="entry name" value="Globin"/>
</dbReference>
<keyword evidence="6" id="KW-0561">Oxygen transport</keyword>
<dbReference type="InterPro" id="IPR012292">
    <property type="entry name" value="Globin/Proto"/>
</dbReference>
<evidence type="ECO:0000256" key="3">
    <source>
        <dbReference type="ARBA" id="ARBA00022723"/>
    </source>
</evidence>
<evidence type="ECO:0000256" key="6">
    <source>
        <dbReference type="RuleBase" id="RU000356"/>
    </source>
</evidence>
<dbReference type="EMBL" id="KB202990">
    <property type="protein sequence ID" value="ESO86862.1"/>
    <property type="molecule type" value="Genomic_DNA"/>
</dbReference>
<keyword evidence="6" id="KW-0813">Transport</keyword>
<evidence type="ECO:0000256" key="1">
    <source>
        <dbReference type="ARBA" id="ARBA00013895"/>
    </source>
</evidence>
<dbReference type="GeneID" id="20232818"/>
<dbReference type="PROSITE" id="PS01033">
    <property type="entry name" value="GLOBIN"/>
    <property type="match status" value="1"/>
</dbReference>
<dbReference type="OrthoDB" id="6344802at2759"/>
<name>V3ZRB0_LOTGI</name>
<dbReference type="RefSeq" id="XP_009062555.1">
    <property type="nucleotide sequence ID" value="XM_009064307.1"/>
</dbReference>
<keyword evidence="4" id="KW-0408">Iron</keyword>
<keyword evidence="2 6" id="KW-0349">Heme</keyword>
<dbReference type="HOGENOM" id="CLU_003827_16_0_1"/>
<evidence type="ECO:0000313" key="8">
    <source>
        <dbReference type="EMBL" id="ESO86862.1"/>
    </source>
</evidence>
<dbReference type="Gene3D" id="1.10.490.10">
    <property type="entry name" value="Globins"/>
    <property type="match status" value="1"/>
</dbReference>
<dbReference type="GO" id="GO:0019825">
    <property type="term" value="F:oxygen binding"/>
    <property type="evidence" value="ECO:0007669"/>
    <property type="project" value="InterPro"/>
</dbReference>
<dbReference type="InterPro" id="IPR050532">
    <property type="entry name" value="Globin-like_OT"/>
</dbReference>
<dbReference type="GO" id="GO:0005344">
    <property type="term" value="F:oxygen carrier activity"/>
    <property type="evidence" value="ECO:0007669"/>
    <property type="project" value="UniProtKB-KW"/>
</dbReference>
<keyword evidence="3" id="KW-0479">Metal-binding</keyword>
<dbReference type="InterPro" id="IPR009050">
    <property type="entry name" value="Globin-like_sf"/>
</dbReference>
<protein>
    <recommendedName>
        <fullName evidence="1">Globin</fullName>
    </recommendedName>
    <alternativeName>
        <fullName evidence="5">Myoglobin</fullName>
    </alternativeName>
</protein>
<dbReference type="Proteomes" id="UP000030746">
    <property type="component" value="Unassembled WGS sequence"/>
</dbReference>
<evidence type="ECO:0000256" key="2">
    <source>
        <dbReference type="ARBA" id="ARBA00022617"/>
    </source>
</evidence>
<dbReference type="PANTHER" id="PTHR46458">
    <property type="entry name" value="BLR2807 PROTEIN"/>
    <property type="match status" value="1"/>
</dbReference>